<organism evidence="10 11">
    <name type="scientific">Campylobacter blaseri</name>
    <dbReference type="NCBI Taxonomy" id="2042961"/>
    <lineage>
        <taxon>Bacteria</taxon>
        <taxon>Pseudomonadati</taxon>
        <taxon>Campylobacterota</taxon>
        <taxon>Epsilonproteobacteria</taxon>
        <taxon>Campylobacterales</taxon>
        <taxon>Campylobacteraceae</taxon>
        <taxon>Campylobacter</taxon>
    </lineage>
</organism>
<keyword evidence="5" id="KW-0808">Transferase</keyword>
<keyword evidence="6" id="KW-0227">DNA damage</keyword>
<proteinExistence type="inferred from homology"/>
<comment type="similarity">
    <text evidence="2">Belongs to the MGMT family.</text>
</comment>
<evidence type="ECO:0000256" key="3">
    <source>
        <dbReference type="ARBA" id="ARBA00011918"/>
    </source>
</evidence>
<evidence type="ECO:0000259" key="9">
    <source>
        <dbReference type="Pfam" id="PF01035"/>
    </source>
</evidence>
<dbReference type="Gene3D" id="1.10.10.10">
    <property type="entry name" value="Winged helix-like DNA-binding domain superfamily/Winged helix DNA-binding domain"/>
    <property type="match status" value="1"/>
</dbReference>
<dbReference type="InterPro" id="IPR036388">
    <property type="entry name" value="WH-like_DNA-bd_sf"/>
</dbReference>
<dbReference type="NCBIfam" id="TIGR00589">
    <property type="entry name" value="ogt"/>
    <property type="match status" value="1"/>
</dbReference>
<dbReference type="PROSITE" id="PS00374">
    <property type="entry name" value="MGMT"/>
    <property type="match status" value="1"/>
</dbReference>
<evidence type="ECO:0000256" key="5">
    <source>
        <dbReference type="ARBA" id="ARBA00022679"/>
    </source>
</evidence>
<dbReference type="OrthoDB" id="9802228at2"/>
<dbReference type="EC" id="2.1.1.63" evidence="3"/>
<sequence>MLEAIEQINEYIFKKRQIFNLPLDLSVGTNFQQKVWRELQKIPYGKTISYKQLANNIGKISAYRAVANANGKNPFSIVIPCHRVIANDGGIGGYNGGVDKKVFLLNIENT</sequence>
<protein>
    <recommendedName>
        <fullName evidence="3">methylated-DNA--[protein]-cysteine S-methyltransferase</fullName>
        <ecNumber evidence="3">2.1.1.63</ecNumber>
    </recommendedName>
</protein>
<keyword evidence="4" id="KW-0489">Methyltransferase</keyword>
<dbReference type="PANTHER" id="PTHR10815:SF13">
    <property type="entry name" value="METHYLATED-DNA--PROTEIN-CYSTEINE METHYLTRANSFERASE"/>
    <property type="match status" value="1"/>
</dbReference>
<accession>A0A2P8R1I8</accession>
<dbReference type="InterPro" id="IPR001497">
    <property type="entry name" value="MethylDNA_cys_MeTrfase_AS"/>
</dbReference>
<dbReference type="Proteomes" id="UP000240535">
    <property type="component" value="Unassembled WGS sequence"/>
</dbReference>
<comment type="catalytic activity">
    <reaction evidence="1">
        <text>a 4-O-methyl-thymidine in DNA + L-cysteinyl-[protein] = a thymidine in DNA + S-methyl-L-cysteinyl-[protein]</text>
        <dbReference type="Rhea" id="RHEA:53428"/>
        <dbReference type="Rhea" id="RHEA-COMP:10131"/>
        <dbReference type="Rhea" id="RHEA-COMP:10132"/>
        <dbReference type="Rhea" id="RHEA-COMP:13555"/>
        <dbReference type="Rhea" id="RHEA-COMP:13556"/>
        <dbReference type="ChEBI" id="CHEBI:29950"/>
        <dbReference type="ChEBI" id="CHEBI:82612"/>
        <dbReference type="ChEBI" id="CHEBI:137386"/>
        <dbReference type="ChEBI" id="CHEBI:137387"/>
        <dbReference type="EC" id="2.1.1.63"/>
    </reaction>
</comment>
<dbReference type="AlphaFoldDB" id="A0A2P8R1I8"/>
<evidence type="ECO:0000313" key="10">
    <source>
        <dbReference type="EMBL" id="PSM52362.1"/>
    </source>
</evidence>
<comment type="caution">
    <text evidence="10">The sequence shown here is derived from an EMBL/GenBank/DDBJ whole genome shotgun (WGS) entry which is preliminary data.</text>
</comment>
<evidence type="ECO:0000256" key="2">
    <source>
        <dbReference type="ARBA" id="ARBA00008711"/>
    </source>
</evidence>
<evidence type="ECO:0000256" key="6">
    <source>
        <dbReference type="ARBA" id="ARBA00022763"/>
    </source>
</evidence>
<name>A0A2P8R1I8_9BACT</name>
<dbReference type="FunFam" id="1.10.10.10:FF:000214">
    <property type="entry name" value="Methylated-DNA--protein-cysteine methyltransferase"/>
    <property type="match status" value="1"/>
</dbReference>
<evidence type="ECO:0000313" key="11">
    <source>
        <dbReference type="Proteomes" id="UP000240535"/>
    </source>
</evidence>
<dbReference type="CDD" id="cd06445">
    <property type="entry name" value="ATase"/>
    <property type="match status" value="1"/>
</dbReference>
<feature type="domain" description="Methylated-DNA-[protein]-cysteine S-methyltransferase DNA binding" evidence="9">
    <location>
        <begin position="30"/>
        <end position="109"/>
    </location>
</feature>
<dbReference type="GO" id="GO:0006281">
    <property type="term" value="P:DNA repair"/>
    <property type="evidence" value="ECO:0007669"/>
    <property type="project" value="UniProtKB-KW"/>
</dbReference>
<keyword evidence="7" id="KW-0234">DNA repair</keyword>
<dbReference type="InterPro" id="IPR014048">
    <property type="entry name" value="MethylDNA_cys_MeTrfase_DNA-bd"/>
</dbReference>
<evidence type="ECO:0000256" key="7">
    <source>
        <dbReference type="ARBA" id="ARBA00023204"/>
    </source>
</evidence>
<dbReference type="PANTHER" id="PTHR10815">
    <property type="entry name" value="METHYLATED-DNA--PROTEIN-CYSTEINE METHYLTRANSFERASE"/>
    <property type="match status" value="1"/>
</dbReference>
<evidence type="ECO:0000256" key="8">
    <source>
        <dbReference type="ARBA" id="ARBA00049348"/>
    </source>
</evidence>
<dbReference type="GO" id="GO:0032259">
    <property type="term" value="P:methylation"/>
    <property type="evidence" value="ECO:0007669"/>
    <property type="project" value="UniProtKB-KW"/>
</dbReference>
<evidence type="ECO:0000256" key="4">
    <source>
        <dbReference type="ARBA" id="ARBA00022603"/>
    </source>
</evidence>
<evidence type="ECO:0000256" key="1">
    <source>
        <dbReference type="ARBA" id="ARBA00001286"/>
    </source>
</evidence>
<dbReference type="InterPro" id="IPR036217">
    <property type="entry name" value="MethylDNA_cys_MeTrfase_DNAb"/>
</dbReference>
<dbReference type="GO" id="GO:0003908">
    <property type="term" value="F:methylated-DNA-[protein]-cysteine S-methyltransferase activity"/>
    <property type="evidence" value="ECO:0007669"/>
    <property type="project" value="UniProtKB-EC"/>
</dbReference>
<dbReference type="SUPFAM" id="SSF46767">
    <property type="entry name" value="Methylated DNA-protein cysteine methyltransferase, C-terminal domain"/>
    <property type="match status" value="1"/>
</dbReference>
<reference evidence="11" key="1">
    <citation type="submission" date="2017-10" db="EMBL/GenBank/DDBJ databases">
        <title>Campylobacter species from seals.</title>
        <authorList>
            <person name="Gilbert M.J."/>
            <person name="Zomer A.L."/>
            <person name="Timmerman A.J."/>
            <person name="Duim B."/>
            <person name="Wagenaar J.A."/>
        </authorList>
    </citation>
    <scope>NUCLEOTIDE SEQUENCE [LARGE SCALE GENOMIC DNA]</scope>
    <source>
        <strain evidence="11">17S00004-5</strain>
    </source>
</reference>
<dbReference type="Pfam" id="PF01035">
    <property type="entry name" value="DNA_binding_1"/>
    <property type="match status" value="1"/>
</dbReference>
<dbReference type="EMBL" id="PDHH01000003">
    <property type="protein sequence ID" value="PSM52362.1"/>
    <property type="molecule type" value="Genomic_DNA"/>
</dbReference>
<gene>
    <name evidence="10" type="ORF">CQ405_03620</name>
</gene>
<keyword evidence="11" id="KW-1185">Reference proteome</keyword>
<comment type="catalytic activity">
    <reaction evidence="8">
        <text>a 6-O-methyl-2'-deoxyguanosine in DNA + L-cysteinyl-[protein] = S-methyl-L-cysteinyl-[protein] + a 2'-deoxyguanosine in DNA</text>
        <dbReference type="Rhea" id="RHEA:24000"/>
        <dbReference type="Rhea" id="RHEA-COMP:10131"/>
        <dbReference type="Rhea" id="RHEA-COMP:10132"/>
        <dbReference type="Rhea" id="RHEA-COMP:11367"/>
        <dbReference type="Rhea" id="RHEA-COMP:11368"/>
        <dbReference type="ChEBI" id="CHEBI:29950"/>
        <dbReference type="ChEBI" id="CHEBI:82612"/>
        <dbReference type="ChEBI" id="CHEBI:85445"/>
        <dbReference type="ChEBI" id="CHEBI:85448"/>
        <dbReference type="EC" id="2.1.1.63"/>
    </reaction>
</comment>